<sequence>MDATHSLPAAIEVAVWNGRSWQAVRDAATDWATASGDATVITFSAVRGSRLRLTLTSRHPDEARGAIRIDHLETPAA</sequence>
<dbReference type="Proteomes" id="UP000054011">
    <property type="component" value="Unassembled WGS sequence"/>
</dbReference>
<proteinExistence type="predicted"/>
<comment type="caution">
    <text evidence="1">The sequence shown here is derived from an EMBL/GenBank/DDBJ whole genome shotgun (WGS) entry which is preliminary data.</text>
</comment>
<name>A0A100YAG4_9ACTN</name>
<dbReference type="AlphaFoldDB" id="A0A100YAG4"/>
<dbReference type="Gene3D" id="2.60.120.260">
    <property type="entry name" value="Galactose-binding domain-like"/>
    <property type="match status" value="1"/>
</dbReference>
<dbReference type="EMBL" id="LNSV01000001">
    <property type="protein sequence ID" value="KUH40765.1"/>
    <property type="molecule type" value="Genomic_DNA"/>
</dbReference>
<evidence type="ECO:0000313" key="1">
    <source>
        <dbReference type="EMBL" id="KUH40765.1"/>
    </source>
</evidence>
<reference evidence="1 2" key="1">
    <citation type="submission" date="2015-11" db="EMBL/GenBank/DDBJ databases">
        <title>Genome-wide analysis reveals the secondary metabolome in Streptomyces kanasensis ZX01.</title>
        <authorList>
            <person name="Zhang G."/>
            <person name="Han L."/>
            <person name="Feng J."/>
            <person name="Zhang X."/>
        </authorList>
    </citation>
    <scope>NUCLEOTIDE SEQUENCE [LARGE SCALE GENOMIC DNA]</scope>
    <source>
        <strain evidence="1 2">ZX01</strain>
    </source>
</reference>
<keyword evidence="2" id="KW-1185">Reference proteome</keyword>
<evidence type="ECO:0000313" key="2">
    <source>
        <dbReference type="Proteomes" id="UP000054011"/>
    </source>
</evidence>
<organism evidence="1 2">
    <name type="scientific">Streptomyces kanasensis</name>
    <dbReference type="NCBI Taxonomy" id="936756"/>
    <lineage>
        <taxon>Bacteria</taxon>
        <taxon>Bacillati</taxon>
        <taxon>Actinomycetota</taxon>
        <taxon>Actinomycetes</taxon>
        <taxon>Kitasatosporales</taxon>
        <taxon>Streptomycetaceae</taxon>
        <taxon>Streptomyces</taxon>
    </lineage>
</organism>
<protein>
    <submittedName>
        <fullName evidence="1">Uncharacterized protein</fullName>
    </submittedName>
</protein>
<dbReference type="STRING" id="936756.ATE80_00875"/>
<accession>A0A100YAG4</accession>
<gene>
    <name evidence="1" type="ORF">ATE80_00875</name>
</gene>